<dbReference type="OrthoDB" id="9791248at2"/>
<evidence type="ECO:0000256" key="1">
    <source>
        <dbReference type="ARBA" id="ARBA00002672"/>
    </source>
</evidence>
<dbReference type="EMBL" id="RCZC01000001">
    <property type="protein sequence ID" value="TPG56200.1"/>
    <property type="molecule type" value="Genomic_DNA"/>
</dbReference>
<keyword evidence="8 10" id="KW-1133">Transmembrane helix</keyword>
<comment type="function">
    <text evidence="1">Required for nicotinamide riboside transport across the inner membrane.</text>
</comment>
<proteinExistence type="inferred from homology"/>
<evidence type="ECO:0000256" key="9">
    <source>
        <dbReference type="ARBA" id="ARBA00023136"/>
    </source>
</evidence>
<dbReference type="Proteomes" id="UP000319931">
    <property type="component" value="Unassembled WGS sequence"/>
</dbReference>
<dbReference type="GO" id="GO:0005886">
    <property type="term" value="C:plasma membrane"/>
    <property type="evidence" value="ECO:0007669"/>
    <property type="project" value="UniProtKB-SubCell"/>
</dbReference>
<evidence type="ECO:0000256" key="4">
    <source>
        <dbReference type="ARBA" id="ARBA00017522"/>
    </source>
</evidence>
<dbReference type="PANTHER" id="PTHR36122">
    <property type="entry name" value="NICOTINAMIDE RIBOSIDE TRANSPORTER PNUC"/>
    <property type="match status" value="1"/>
</dbReference>
<gene>
    <name evidence="11" type="ORF">EAH76_01090</name>
</gene>
<accession>A0A502G3U0</accession>
<evidence type="ECO:0000256" key="6">
    <source>
        <dbReference type="ARBA" id="ARBA00022475"/>
    </source>
</evidence>
<dbReference type="AlphaFoldDB" id="A0A502G3U0"/>
<feature type="transmembrane region" description="Helical" evidence="10">
    <location>
        <begin position="90"/>
        <end position="108"/>
    </location>
</feature>
<evidence type="ECO:0000256" key="8">
    <source>
        <dbReference type="ARBA" id="ARBA00022989"/>
    </source>
</evidence>
<keyword evidence="12" id="KW-1185">Reference proteome</keyword>
<evidence type="ECO:0000256" key="7">
    <source>
        <dbReference type="ARBA" id="ARBA00022692"/>
    </source>
</evidence>
<organism evidence="11 12">
    <name type="scientific">Sphingomonas glacialis</name>
    <dbReference type="NCBI Taxonomy" id="658225"/>
    <lineage>
        <taxon>Bacteria</taxon>
        <taxon>Pseudomonadati</taxon>
        <taxon>Pseudomonadota</taxon>
        <taxon>Alphaproteobacteria</taxon>
        <taxon>Sphingomonadales</taxon>
        <taxon>Sphingomonadaceae</taxon>
        <taxon>Sphingomonas</taxon>
    </lineage>
</organism>
<keyword evidence="7 10" id="KW-0812">Transmembrane</keyword>
<comment type="similarity">
    <text evidence="3">Belongs to the nicotinamide ribonucleoside (NR) uptake permease (TC 4.B.1) family.</text>
</comment>
<evidence type="ECO:0000313" key="12">
    <source>
        <dbReference type="Proteomes" id="UP000319931"/>
    </source>
</evidence>
<dbReference type="GO" id="GO:0034257">
    <property type="term" value="F:nicotinamide riboside transmembrane transporter activity"/>
    <property type="evidence" value="ECO:0007669"/>
    <property type="project" value="InterPro"/>
</dbReference>
<keyword evidence="6" id="KW-1003">Cell membrane</keyword>
<dbReference type="InterPro" id="IPR006419">
    <property type="entry name" value="NMN_transpt_PnuC"/>
</dbReference>
<dbReference type="Pfam" id="PF04973">
    <property type="entry name" value="NMN_transporter"/>
    <property type="match status" value="1"/>
</dbReference>
<comment type="caution">
    <text evidence="11">The sequence shown here is derived from an EMBL/GenBank/DDBJ whole genome shotgun (WGS) entry which is preliminary data.</text>
</comment>
<evidence type="ECO:0000256" key="3">
    <source>
        <dbReference type="ARBA" id="ARBA00006669"/>
    </source>
</evidence>
<dbReference type="NCBIfam" id="TIGR01528">
    <property type="entry name" value="NMN_trans_PnuC"/>
    <property type="match status" value="1"/>
</dbReference>
<keyword evidence="5" id="KW-0813">Transport</keyword>
<name>A0A502G3U0_9SPHN</name>
<reference evidence="11 12" key="1">
    <citation type="journal article" date="2019" name="Environ. Microbiol.">
        <title>Species interactions and distinct microbial communities in high Arctic permafrost affected cryosols are associated with the CH4 and CO2 gas fluxes.</title>
        <authorList>
            <person name="Altshuler I."/>
            <person name="Hamel J."/>
            <person name="Turney S."/>
            <person name="Magnuson E."/>
            <person name="Levesque R."/>
            <person name="Greer C."/>
            <person name="Whyte L.G."/>
        </authorList>
    </citation>
    <scope>NUCLEOTIDE SEQUENCE [LARGE SCALE GENOMIC DNA]</scope>
    <source>
        <strain evidence="11 12">E6.1</strain>
    </source>
</reference>
<evidence type="ECO:0000256" key="10">
    <source>
        <dbReference type="SAM" id="Phobius"/>
    </source>
</evidence>
<sequence length="192" mass="21480">MGMTTLEILAFGLGLANVTLVVLRSIWNYVFGLAMVALYAVIFVDAKLYSDALLQVFFFVVQIYGWWNWAHVKAQTGEIAVGTLPNRERIVWLAAAAAGSAGWGYAMFRFTDASFPWLDATLAIVSVVAQILQSRRKLESWWLWIAVDIGSVALYAAKGLKLTMLLYTIFLVLAIWGLIDWRRVARRTALAV</sequence>
<keyword evidence="9 10" id="KW-0472">Membrane</keyword>
<evidence type="ECO:0000256" key="2">
    <source>
        <dbReference type="ARBA" id="ARBA00004651"/>
    </source>
</evidence>
<dbReference type="PANTHER" id="PTHR36122:SF2">
    <property type="entry name" value="NICOTINAMIDE RIBOSIDE TRANSPORTER PNUC"/>
    <property type="match status" value="1"/>
</dbReference>
<feature type="transmembrane region" description="Helical" evidence="10">
    <location>
        <begin position="30"/>
        <end position="46"/>
    </location>
</feature>
<comment type="subcellular location">
    <subcellularLocation>
        <location evidence="2">Cell membrane</location>
        <topology evidence="2">Multi-pass membrane protein</topology>
    </subcellularLocation>
</comment>
<feature type="transmembrane region" description="Helical" evidence="10">
    <location>
        <begin position="52"/>
        <end position="69"/>
    </location>
</feature>
<feature type="transmembrane region" description="Helical" evidence="10">
    <location>
        <begin position="164"/>
        <end position="181"/>
    </location>
</feature>
<protein>
    <recommendedName>
        <fullName evidence="4">Nicotinamide riboside transporter PnuC</fullName>
    </recommendedName>
</protein>
<evidence type="ECO:0000256" key="5">
    <source>
        <dbReference type="ARBA" id="ARBA00022448"/>
    </source>
</evidence>
<evidence type="ECO:0000313" key="11">
    <source>
        <dbReference type="EMBL" id="TPG56200.1"/>
    </source>
</evidence>